<dbReference type="PANTHER" id="PTHR12246">
    <property type="entry name" value="PALMITOYLTRANSFERASE ZDHHC16"/>
    <property type="match status" value="1"/>
</dbReference>
<dbReference type="InterPro" id="IPR036047">
    <property type="entry name" value="F-box-like_dom_sf"/>
</dbReference>
<keyword evidence="7" id="KW-0449">Lipoprotein</keyword>
<evidence type="ECO:0000313" key="12">
    <source>
        <dbReference type="EMBL" id="GAT46352.1"/>
    </source>
</evidence>
<dbReference type="PROSITE" id="PS50216">
    <property type="entry name" value="DHHC"/>
    <property type="match status" value="1"/>
</dbReference>
<feature type="transmembrane region" description="Helical" evidence="10">
    <location>
        <begin position="307"/>
        <end position="327"/>
    </location>
</feature>
<comment type="domain">
    <text evidence="10">The DHHC domain is required for palmitoyltransferase activity.</text>
</comment>
<protein>
    <recommendedName>
        <fullName evidence="10">Palmitoyltransferase</fullName>
        <ecNumber evidence="10">2.3.1.225</ecNumber>
    </recommendedName>
</protein>
<feature type="transmembrane region" description="Helical" evidence="10">
    <location>
        <begin position="333"/>
        <end position="354"/>
    </location>
</feature>
<evidence type="ECO:0000256" key="7">
    <source>
        <dbReference type="ARBA" id="ARBA00023288"/>
    </source>
</evidence>
<evidence type="ECO:0000256" key="9">
    <source>
        <dbReference type="ARBA" id="ARBA00048048"/>
    </source>
</evidence>
<dbReference type="Proteomes" id="UP000815677">
    <property type="component" value="Unassembled WGS sequence"/>
</dbReference>
<keyword evidence="4 10" id="KW-1133">Transmembrane helix</keyword>
<dbReference type="EMBL" id="DF842338">
    <property type="protein sequence ID" value="GAT46352.1"/>
    <property type="molecule type" value="Genomic_DNA"/>
</dbReference>
<evidence type="ECO:0000256" key="8">
    <source>
        <dbReference type="ARBA" id="ARBA00023315"/>
    </source>
</evidence>
<evidence type="ECO:0000256" key="6">
    <source>
        <dbReference type="ARBA" id="ARBA00023139"/>
    </source>
</evidence>
<name>A0ABQ0L5C5_MYCCL</name>
<evidence type="ECO:0000256" key="10">
    <source>
        <dbReference type="RuleBase" id="RU079119"/>
    </source>
</evidence>
<sequence length="463" mass="50735">MDDLPGELLALIVSFASGPDLSALCLVSSRFTEHCQRRLYASIALDPDNSTRTFHLFSQYPHLGGCVQSCTLLLYGGEIYDHWDPIVVLATLRRLTNALEVVVDGEARLHLLMDVVHCAFSTVRLLTIKVPGYAGSEFGSHILGPMSLPSVDTIRYAFVLQDCRSNSSRLSTVYVRQLQVILRTLPSFTTPRLRLIHIQIDMAMSAETLQNPVEYVLSPDLAELDNSLASRIQAGSGRVKVDIEGTSAPSVATSAMGVTSRLASCRHLTSKTTASPVETMLGPRFVFRCFKTLERWGDRIAGSAGPFFVALAVLLTGMGTVCFFSILWPTLPFPLLTTPLCVLIALNMHGHYFLAIRVPPGFVDPGQPPPSANASLLPAAPTRRAGRIEDSAVMWATPMRGHNGAKKATMSKATLTKCRRCAVNRPERAHHCRICNRCVLKYDHHCPVRRLCRVVSALTVRSG</sequence>
<keyword evidence="5 10" id="KW-0472">Membrane</keyword>
<comment type="catalytic activity">
    <reaction evidence="9 10">
        <text>L-cysteinyl-[protein] + hexadecanoyl-CoA = S-hexadecanoyl-L-cysteinyl-[protein] + CoA</text>
        <dbReference type="Rhea" id="RHEA:36683"/>
        <dbReference type="Rhea" id="RHEA-COMP:10131"/>
        <dbReference type="Rhea" id="RHEA-COMP:11032"/>
        <dbReference type="ChEBI" id="CHEBI:29950"/>
        <dbReference type="ChEBI" id="CHEBI:57287"/>
        <dbReference type="ChEBI" id="CHEBI:57379"/>
        <dbReference type="ChEBI" id="CHEBI:74151"/>
        <dbReference type="EC" id="2.3.1.225"/>
    </reaction>
</comment>
<dbReference type="Pfam" id="PF01529">
    <property type="entry name" value="DHHC"/>
    <property type="match status" value="1"/>
</dbReference>
<evidence type="ECO:0000256" key="3">
    <source>
        <dbReference type="ARBA" id="ARBA00022692"/>
    </source>
</evidence>
<reference evidence="12" key="1">
    <citation type="submission" date="2014-09" db="EMBL/GenBank/DDBJ databases">
        <title>Genome sequence of the luminous mushroom Mycena chlorophos for searching fungal bioluminescence genes.</title>
        <authorList>
            <person name="Tanaka Y."/>
            <person name="Kasuga D."/>
            <person name="Oba Y."/>
            <person name="Hase S."/>
            <person name="Sato K."/>
            <person name="Oba Y."/>
            <person name="Sakakibara Y."/>
        </authorList>
    </citation>
    <scope>NUCLEOTIDE SEQUENCE</scope>
</reference>
<gene>
    <name evidence="12" type="ORF">MCHLO_03885</name>
</gene>
<comment type="similarity">
    <text evidence="10">Belongs to the DHHC palmitoyltransferase family.</text>
</comment>
<proteinExistence type="inferred from homology"/>
<feature type="domain" description="Palmitoyltransferase DHHC" evidence="11">
    <location>
        <begin position="415"/>
        <end position="449"/>
    </location>
</feature>
<comment type="subcellular location">
    <subcellularLocation>
        <location evidence="1">Membrane</location>
        <topology evidence="1">Multi-pass membrane protein</topology>
    </subcellularLocation>
</comment>
<evidence type="ECO:0000256" key="5">
    <source>
        <dbReference type="ARBA" id="ARBA00023136"/>
    </source>
</evidence>
<dbReference type="EC" id="2.3.1.225" evidence="10"/>
<keyword evidence="6" id="KW-0564">Palmitate</keyword>
<accession>A0ABQ0L5C5</accession>
<keyword evidence="8 10" id="KW-0012">Acyltransferase</keyword>
<dbReference type="InterPro" id="IPR039859">
    <property type="entry name" value="PFA4/ZDH16/20/ERF2-like"/>
</dbReference>
<dbReference type="InterPro" id="IPR001594">
    <property type="entry name" value="Palmitoyltrfase_DHHC"/>
</dbReference>
<evidence type="ECO:0000256" key="4">
    <source>
        <dbReference type="ARBA" id="ARBA00022989"/>
    </source>
</evidence>
<organism evidence="12 13">
    <name type="scientific">Mycena chlorophos</name>
    <name type="common">Agaric fungus</name>
    <name type="synonym">Agaricus chlorophos</name>
    <dbReference type="NCBI Taxonomy" id="658473"/>
    <lineage>
        <taxon>Eukaryota</taxon>
        <taxon>Fungi</taxon>
        <taxon>Dikarya</taxon>
        <taxon>Basidiomycota</taxon>
        <taxon>Agaricomycotina</taxon>
        <taxon>Agaricomycetes</taxon>
        <taxon>Agaricomycetidae</taxon>
        <taxon>Agaricales</taxon>
        <taxon>Marasmiineae</taxon>
        <taxon>Mycenaceae</taxon>
        <taxon>Mycena</taxon>
    </lineage>
</organism>
<keyword evidence="2 10" id="KW-0808">Transferase</keyword>
<keyword evidence="13" id="KW-1185">Reference proteome</keyword>
<evidence type="ECO:0000256" key="2">
    <source>
        <dbReference type="ARBA" id="ARBA00022679"/>
    </source>
</evidence>
<keyword evidence="3 10" id="KW-0812">Transmembrane</keyword>
<dbReference type="SUPFAM" id="SSF81383">
    <property type="entry name" value="F-box domain"/>
    <property type="match status" value="1"/>
</dbReference>
<evidence type="ECO:0000256" key="1">
    <source>
        <dbReference type="ARBA" id="ARBA00004141"/>
    </source>
</evidence>
<evidence type="ECO:0000259" key="11">
    <source>
        <dbReference type="Pfam" id="PF01529"/>
    </source>
</evidence>
<evidence type="ECO:0000313" key="13">
    <source>
        <dbReference type="Proteomes" id="UP000815677"/>
    </source>
</evidence>